<name>L8JP82_9BACT</name>
<dbReference type="PROSITE" id="PS00636">
    <property type="entry name" value="DNAJ_1"/>
    <property type="match status" value="1"/>
</dbReference>
<comment type="caution">
    <text evidence="7">The sequence shown here is derived from an EMBL/GenBank/DDBJ whole genome shotgun (WGS) entry which is preliminary data.</text>
</comment>
<dbReference type="PANTHER" id="PTHR45188">
    <property type="entry name" value="DNAJ PROTEIN P58IPK HOMOLOG"/>
    <property type="match status" value="1"/>
</dbReference>
<dbReference type="OrthoDB" id="1495940at2"/>
<dbReference type="InterPro" id="IPR036869">
    <property type="entry name" value="J_dom_sf"/>
</dbReference>
<feature type="repeat" description="TPR" evidence="3">
    <location>
        <begin position="334"/>
        <end position="367"/>
    </location>
</feature>
<keyword evidence="5" id="KW-0812">Transmembrane</keyword>
<dbReference type="PROSITE" id="PS50076">
    <property type="entry name" value="DNAJ_2"/>
    <property type="match status" value="1"/>
</dbReference>
<dbReference type="STRING" id="1237149.C900_05163"/>
<evidence type="ECO:0000256" key="2">
    <source>
        <dbReference type="ARBA" id="ARBA00022803"/>
    </source>
</evidence>
<keyword evidence="1" id="KW-0677">Repeat</keyword>
<organism evidence="7 8">
    <name type="scientific">Fulvivirga imtechensis AK7</name>
    <dbReference type="NCBI Taxonomy" id="1237149"/>
    <lineage>
        <taxon>Bacteria</taxon>
        <taxon>Pseudomonadati</taxon>
        <taxon>Bacteroidota</taxon>
        <taxon>Cytophagia</taxon>
        <taxon>Cytophagales</taxon>
        <taxon>Fulvivirgaceae</taxon>
        <taxon>Fulvivirga</taxon>
    </lineage>
</organism>
<dbReference type="eggNOG" id="COG4783">
    <property type="taxonomic scope" value="Bacteria"/>
</dbReference>
<dbReference type="InterPro" id="IPR001623">
    <property type="entry name" value="DnaJ_domain"/>
</dbReference>
<dbReference type="Gene3D" id="1.10.287.110">
    <property type="entry name" value="DnaJ domain"/>
    <property type="match status" value="1"/>
</dbReference>
<dbReference type="PRINTS" id="PR00625">
    <property type="entry name" value="JDOMAIN"/>
</dbReference>
<dbReference type="InterPro" id="IPR018253">
    <property type="entry name" value="DnaJ_domain_CS"/>
</dbReference>
<dbReference type="SUPFAM" id="SSF46565">
    <property type="entry name" value="Chaperone J-domain"/>
    <property type="match status" value="1"/>
</dbReference>
<dbReference type="EMBL" id="AMZN01000077">
    <property type="protein sequence ID" value="ELR69309.1"/>
    <property type="molecule type" value="Genomic_DNA"/>
</dbReference>
<dbReference type="CDD" id="cd06257">
    <property type="entry name" value="DnaJ"/>
    <property type="match status" value="1"/>
</dbReference>
<dbReference type="AlphaFoldDB" id="L8JP82"/>
<evidence type="ECO:0000313" key="8">
    <source>
        <dbReference type="Proteomes" id="UP000011135"/>
    </source>
</evidence>
<dbReference type="Proteomes" id="UP000011135">
    <property type="component" value="Unassembled WGS sequence"/>
</dbReference>
<keyword evidence="5" id="KW-0472">Membrane</keyword>
<dbReference type="eggNOG" id="COG0484">
    <property type="taxonomic scope" value="Bacteria"/>
</dbReference>
<feature type="transmembrane region" description="Helical" evidence="5">
    <location>
        <begin position="129"/>
        <end position="152"/>
    </location>
</feature>
<dbReference type="SMART" id="SM00271">
    <property type="entry name" value="DnaJ"/>
    <property type="match status" value="1"/>
</dbReference>
<dbReference type="SUPFAM" id="SSF48452">
    <property type="entry name" value="TPR-like"/>
    <property type="match status" value="1"/>
</dbReference>
<keyword evidence="8" id="KW-1185">Reference proteome</keyword>
<evidence type="ECO:0000256" key="4">
    <source>
        <dbReference type="SAM" id="MobiDB-lite"/>
    </source>
</evidence>
<feature type="compositionally biased region" description="Polar residues" evidence="4">
    <location>
        <begin position="78"/>
        <end position="87"/>
    </location>
</feature>
<dbReference type="PATRIC" id="fig|1237149.3.peg.4630"/>
<protein>
    <submittedName>
        <fullName evidence="7">Chaperone protein DnaJ</fullName>
    </submittedName>
</protein>
<evidence type="ECO:0000256" key="3">
    <source>
        <dbReference type="PROSITE-ProRule" id="PRU00339"/>
    </source>
</evidence>
<feature type="domain" description="J" evidence="6">
    <location>
        <begin position="3"/>
        <end position="102"/>
    </location>
</feature>
<dbReference type="InterPro" id="IPR011990">
    <property type="entry name" value="TPR-like_helical_dom_sf"/>
</dbReference>
<gene>
    <name evidence="7" type="ORF">C900_05163</name>
</gene>
<keyword evidence="5" id="KW-1133">Transmembrane helix</keyword>
<dbReference type="RefSeq" id="WP_009582337.1">
    <property type="nucleotide sequence ID" value="NZ_AMZN01000077.1"/>
</dbReference>
<accession>L8JP82</accession>
<dbReference type="PROSITE" id="PS50005">
    <property type="entry name" value="TPR"/>
    <property type="match status" value="1"/>
</dbReference>
<dbReference type="SMART" id="SM00028">
    <property type="entry name" value="TPR"/>
    <property type="match status" value="4"/>
</dbReference>
<reference evidence="7 8" key="1">
    <citation type="submission" date="2012-12" db="EMBL/GenBank/DDBJ databases">
        <title>Genome assembly of Fulvivirga imtechensis AK7.</title>
        <authorList>
            <person name="Nupur N."/>
            <person name="Khatri I."/>
            <person name="Kumar R."/>
            <person name="Subramanian S."/>
            <person name="Pinnaka A."/>
        </authorList>
    </citation>
    <scope>NUCLEOTIDE SEQUENCE [LARGE SCALE GENOMIC DNA]</scope>
    <source>
        <strain evidence="7 8">AK7</strain>
    </source>
</reference>
<dbReference type="Gene3D" id="1.25.40.10">
    <property type="entry name" value="Tetratricopeptide repeat domain"/>
    <property type="match status" value="2"/>
</dbReference>
<evidence type="ECO:0000313" key="7">
    <source>
        <dbReference type="EMBL" id="ELR69309.1"/>
    </source>
</evidence>
<dbReference type="InterPro" id="IPR019734">
    <property type="entry name" value="TPR_rpt"/>
</dbReference>
<evidence type="ECO:0000259" key="6">
    <source>
        <dbReference type="PROSITE" id="PS50076"/>
    </source>
</evidence>
<proteinExistence type="predicted"/>
<dbReference type="Pfam" id="PF00226">
    <property type="entry name" value="DnaJ"/>
    <property type="match status" value="1"/>
</dbReference>
<evidence type="ECO:0000256" key="5">
    <source>
        <dbReference type="SAM" id="Phobius"/>
    </source>
</evidence>
<evidence type="ECO:0000256" key="1">
    <source>
        <dbReference type="ARBA" id="ARBA00022737"/>
    </source>
</evidence>
<dbReference type="PANTHER" id="PTHR45188:SF2">
    <property type="entry name" value="DNAJ HOMOLOG SUBFAMILY C MEMBER 7"/>
    <property type="match status" value="1"/>
</dbReference>
<sequence>MLDYYKILGITRNADHEIIKAAYKKLALKYHPDRNPNNKDAEECFKLINEAHQVLSNAHKKAQYDLILNYSYQSYEATQRTRTSSQHPPRRRSERSVYDRYGKQPWGYAPNYKTAPPYKIDKNYYKVQLFTLTAVCIVAILITGLIKINLYLEEQRALELKAKNDQILAQAQLLYDNSKYRQAFDMITGLIRDNPIESVYAVKKEAMLAGLYDQTIALYKHADYQSAVLNLEVLRDYQRPMSLNTWRMIADCNYQLKNYRQAIHALDYIFIRDKNNIELATTIGNIYYDHLGNISKALEYYNEAKRMFKDQQSSTYGKAFELVMSVKNTPPIYYELFFKRAEINMADKNFEEAITDYNWAIFLRPDSAGAYYYRGNCKQKTGKISSACRDWKNAADLGHKEAKQLALRNCSM</sequence>
<feature type="region of interest" description="Disordered" evidence="4">
    <location>
        <begin position="78"/>
        <end position="97"/>
    </location>
</feature>
<keyword evidence="2 3" id="KW-0802">TPR repeat</keyword>